<evidence type="ECO:0000313" key="3">
    <source>
        <dbReference type="EMBL" id="MCI4683649.1"/>
    </source>
</evidence>
<dbReference type="PIRSF" id="PIRSF036389">
    <property type="entry name" value="IOR_B"/>
    <property type="match status" value="1"/>
</dbReference>
<dbReference type="RefSeq" id="WP_243067590.1">
    <property type="nucleotide sequence ID" value="NZ_JAIVFK010000072.1"/>
</dbReference>
<dbReference type="PANTHER" id="PTHR47495:SF2">
    <property type="entry name" value="ALDEHYDE DEHYDROGENASE"/>
    <property type="match status" value="1"/>
</dbReference>
<feature type="domain" description="Aldehyde oxidase/xanthine dehydrogenase a/b hammerhead" evidence="2">
    <location>
        <begin position="218"/>
        <end position="296"/>
    </location>
</feature>
<keyword evidence="4" id="KW-1185">Reference proteome</keyword>
<dbReference type="InterPro" id="IPR006311">
    <property type="entry name" value="TAT_signal"/>
</dbReference>
<dbReference type="PROSITE" id="PS51318">
    <property type="entry name" value="TAT"/>
    <property type="match status" value="1"/>
</dbReference>
<sequence length="730" mass="77200">MFNLSANRFIATAPVSRRHFILGASAAGASLVIGYSVSAEAAAPAGGEPNPFAGYVRIDPDNKVTIYSSQMDMGQGIYQGIATLAQEELDADWSKIQVTGASGDPALYGNLAMGGKFQLTGGSSGTPSSWRRYRVAGATAKAMLIAAAARKWSVSPDDVAGANGVLTAKSGQKATYGEMAALAAREPVPAQVALKGPNDWKYIGSETLPRLDTPEKTTGRQMFTFDVKLPGMLTAAMIHPPLFGATLKSFDASKAKAMKGVADVVATPRGVAVLANGVWEAAQARDAVSVEWDESGAEKRGTSEIFAAYRTMADKGGDVVAAERGDAAGALGKAAKVIEARYEFPYLAHAALEPLNAVAWMNPDGVLEVWGGHQMPDLYQAVAAKIAGLPLDKVKLHVMKTGGGFGRRACPDADIIVEAVSAAKAIGWKAPVKVQWLREDDMRGGRYRPAYVHKIAAGLDADGKLIALRDTIVGQSIMKGTPFEPMMVKNGVDPTSVEGMASQPYSIPNFKVDLTTTAVGVPVLWWRSVGSTHNAFVLETIVDELAHAAGKDPVAFRLEMLADQPRHVGVLKLAAEKAGWDKPPTAGRFRGVALAESFGTYVAQIVEISLDKSGAPKVERAVCTVDCGVPINPDIIRAQMEGAIGFGLGAIMKSRITLDHGKVVQGNYDGYEVLQLNEMPKVEVYIVKSDVDPKGVGEPGVPPIGPALANAYFQATGKRLRVLPFDQSQT</sequence>
<keyword evidence="1" id="KW-0732">Signal</keyword>
<protein>
    <submittedName>
        <fullName evidence="3">Xanthine dehydrogenase family protein molybdopterin-binding subunit</fullName>
    </submittedName>
</protein>
<dbReference type="Pfam" id="PF02738">
    <property type="entry name" value="MoCoBD_1"/>
    <property type="match status" value="1"/>
</dbReference>
<reference evidence="3" key="1">
    <citation type="journal article" date="2022" name="ISME J.">
        <title>Identification of active gaseous-alkane degraders at natural gas seeps.</title>
        <authorList>
            <person name="Farhan Ul Haque M."/>
            <person name="Hernandez M."/>
            <person name="Crombie A.T."/>
            <person name="Murrell J.C."/>
        </authorList>
    </citation>
    <scope>NUCLEOTIDE SEQUENCE</scope>
    <source>
        <strain evidence="3">PC2</strain>
    </source>
</reference>
<dbReference type="Proteomes" id="UP001139104">
    <property type="component" value="Unassembled WGS sequence"/>
</dbReference>
<proteinExistence type="predicted"/>
<accession>A0ABS9Z7J5</accession>
<dbReference type="Pfam" id="PF20256">
    <property type="entry name" value="MoCoBD_2"/>
    <property type="match status" value="2"/>
</dbReference>
<dbReference type="InterPro" id="IPR037165">
    <property type="entry name" value="AldOxase/xan_DH_Mopterin-bd_sf"/>
</dbReference>
<feature type="signal peptide" evidence="1">
    <location>
        <begin position="1"/>
        <end position="41"/>
    </location>
</feature>
<dbReference type="Gene3D" id="3.30.365.10">
    <property type="entry name" value="Aldehyde oxidase/xanthine dehydrogenase, molybdopterin binding domain"/>
    <property type="match status" value="5"/>
</dbReference>
<dbReference type="SUPFAM" id="SSF56003">
    <property type="entry name" value="Molybdenum cofactor-binding domain"/>
    <property type="match status" value="2"/>
</dbReference>
<dbReference type="PANTHER" id="PTHR47495">
    <property type="entry name" value="ALDEHYDE DEHYDROGENASE"/>
    <property type="match status" value="1"/>
</dbReference>
<evidence type="ECO:0000256" key="1">
    <source>
        <dbReference type="SAM" id="SignalP"/>
    </source>
</evidence>
<evidence type="ECO:0000313" key="4">
    <source>
        <dbReference type="Proteomes" id="UP001139104"/>
    </source>
</evidence>
<dbReference type="InterPro" id="IPR008274">
    <property type="entry name" value="AldOxase/xan_DH_MoCoBD1"/>
</dbReference>
<dbReference type="InterPro" id="IPR012368">
    <property type="entry name" value="OxRdtase_Mopterin-bd_su_IorB"/>
</dbReference>
<comment type="caution">
    <text evidence="3">The sequence shown here is derived from an EMBL/GenBank/DDBJ whole genome shotgun (WGS) entry which is preliminary data.</text>
</comment>
<dbReference type="InterPro" id="IPR000674">
    <property type="entry name" value="Ald_Oxase/Xan_DH_a/b"/>
</dbReference>
<evidence type="ECO:0000259" key="2">
    <source>
        <dbReference type="SMART" id="SM01008"/>
    </source>
</evidence>
<gene>
    <name evidence="3" type="ORF">K2U94_12870</name>
</gene>
<name>A0ABS9Z7J5_9HYPH</name>
<dbReference type="InterPro" id="IPR052516">
    <property type="entry name" value="N-heterocyclic_Hydroxylase"/>
</dbReference>
<organism evidence="3 4">
    <name type="scientific">Candidatus Rhodoblastus alkanivorans</name>
    <dbReference type="NCBI Taxonomy" id="2954117"/>
    <lineage>
        <taxon>Bacteria</taxon>
        <taxon>Pseudomonadati</taxon>
        <taxon>Pseudomonadota</taxon>
        <taxon>Alphaproteobacteria</taxon>
        <taxon>Hyphomicrobiales</taxon>
        <taxon>Rhodoblastaceae</taxon>
        <taxon>Rhodoblastus</taxon>
    </lineage>
</organism>
<dbReference type="InterPro" id="IPR046867">
    <property type="entry name" value="AldOxase/xan_DH_MoCoBD2"/>
</dbReference>
<dbReference type="SMART" id="SM01008">
    <property type="entry name" value="Ald_Xan_dh_C"/>
    <property type="match status" value="1"/>
</dbReference>
<feature type="chain" id="PRO_5046899748" evidence="1">
    <location>
        <begin position="42"/>
        <end position="730"/>
    </location>
</feature>
<dbReference type="Gene3D" id="3.90.1170.50">
    <property type="entry name" value="Aldehyde oxidase/xanthine dehydrogenase, a/b hammerhead"/>
    <property type="match status" value="1"/>
</dbReference>
<dbReference type="EMBL" id="JAIVFP010000001">
    <property type="protein sequence ID" value="MCI4683649.1"/>
    <property type="molecule type" value="Genomic_DNA"/>
</dbReference>